<dbReference type="Gene3D" id="2.130.10.10">
    <property type="entry name" value="YVTN repeat-like/Quinoprotein amine dehydrogenase"/>
    <property type="match status" value="2"/>
</dbReference>
<comment type="caution">
    <text evidence="7">The sequence shown here is derived from an EMBL/GenBank/DDBJ whole genome shotgun (WGS) entry which is preliminary data.</text>
</comment>
<sequence length="1283" mass="149884">MSSQRSENSSISINDESSMENETVENMIKVDTEPAIILKKDPIIEYLKENVKTVFIPKYLHEHFQCAVDTHVFINNPWKKISRKKIIENLQIQKTNSCFWEFRTRIEALTSDDVLIGYKSSSNTDEEFLLCITDKAKQYVEEAQIREQKELEHQVERSMYRKIGTWDSKGSEQDIEDVKTVSTREKIKYKWIVPKRRIRAKAEFENTNAKSIRNQYVKLKPQPKEIFETSDMLIMESNIQAKSKTVNREMQTILKLQNNKCIQSTIEEELINQSQPKIKSAKVLDDFLLKNTPDVITQLQYNELYDIYRDDYKLLKKKSKIEVNHIDEQIKIHPGHQNEISQKKYVSCQTWHPTIVGIFAVSYMANSNELLEPVSLNKADEETTVSNFKLKNQNFSISYSEDEDDQDNWNKQPKVKILDENYDEKLMSFLNKEFVQKMRILQIAEEEKLSQGLTDDINKRLRNALIYDSKEQFSAYNEFVGEEHSNEDDVISNQTDHSVSYGKITATKDPSDIDEVVHHHDSDTESFYNIWGEEDEWLYSTELRNVVRNLHRGFNKKYNREAKEEKLFELLMSETEKEKKNEETKKNKMKLTKEMFEAGDICKKFKCNKKTKTKLIKQYALLQNDQESMIKRESTPLIDEQNNAVIIWSISDNVFPKLRLDSPEEVRCVEFNPRNGNTVVGGLTNGQICIWDIEGKLETIGSDLSMSEKEKQHKKHLNMHMNWSLDVNFKTRIRPTALSAIIESHERTVTAIQWIHPMTKITSLGKFISTEQGKFSDQFISSSLDGTIKLWDLQPKSMPTHQKTPTNCRFGYPKKLLSNKSPLSVLNNHLKPSYSIKIREPAVEPLNSTTHSPITALSFEIPSMQYRYISDKPLTIGKRQYEYIPVEPSDINRTLVVGTVMGEVGVVTWEGYDTYPRDGSNGPIWWKRFHDFTNSILWSSTHPTKFRVSFNNSGVIQFWNFMVHTHQPYYTADIFLKDGLIASLSAPYPQFNYIGADSVMYAKGINNMVNYKKNRIICFSDSAGTVMIMTIRATLLTPDEILETGNLFQEECDWLKGLDAWNERYKKEFGVLGENDVDDHDYKSIQSYDQSHVAESEHIQPVLSRDQIQKAICEETFKGPQTRLGKMKDEFLQREKQYMVETMMKKKNVSQQQIDEYYYKIMNKGGNKTEEISIIRSEADKKYRDIINKLLVSDHTEEYKFDAGLKRNTEPEDSNLIFIELQKISMLNIKKEKEKCINHINNNHYRSEKVNWAKVFDFVEKEDKNILNDPNTFKTNFRYHIII</sequence>
<keyword evidence="2" id="KW-0963">Cytoplasm</keyword>
<evidence type="ECO:0000256" key="2">
    <source>
        <dbReference type="ARBA" id="ARBA00022490"/>
    </source>
</evidence>
<feature type="region of interest" description="Disordered" evidence="6">
    <location>
        <begin position="1"/>
        <end position="20"/>
    </location>
</feature>
<reference evidence="7 8" key="1">
    <citation type="submission" date="2019-08" db="EMBL/GenBank/DDBJ databases">
        <title>The genome of the soybean aphid Biotype 1, its phylome, world population structure and adaptation to the North American continent.</title>
        <authorList>
            <person name="Giordano R."/>
            <person name="Donthu R.K."/>
            <person name="Hernandez A.G."/>
            <person name="Wright C.L."/>
            <person name="Zimin A.V."/>
        </authorList>
    </citation>
    <scope>NUCLEOTIDE SEQUENCE [LARGE SCALE GENOMIC DNA]</scope>
    <source>
        <tissue evidence="7">Whole aphids</tissue>
    </source>
</reference>
<evidence type="ECO:0000313" key="8">
    <source>
        <dbReference type="Proteomes" id="UP000475862"/>
    </source>
</evidence>
<evidence type="ECO:0008006" key="9">
    <source>
        <dbReference type="Google" id="ProtNLM"/>
    </source>
</evidence>
<evidence type="ECO:0000256" key="4">
    <source>
        <dbReference type="ARBA" id="ARBA00022737"/>
    </source>
</evidence>
<feature type="compositionally biased region" description="Low complexity" evidence="6">
    <location>
        <begin position="1"/>
        <end position="16"/>
    </location>
</feature>
<dbReference type="SMART" id="SM00320">
    <property type="entry name" value="WD40"/>
    <property type="match status" value="2"/>
</dbReference>
<dbReference type="Pfam" id="PF00400">
    <property type="entry name" value="WD40"/>
    <property type="match status" value="1"/>
</dbReference>
<dbReference type="InterPro" id="IPR015943">
    <property type="entry name" value="WD40/YVTN_repeat-like_dom_sf"/>
</dbReference>
<evidence type="ECO:0000313" key="7">
    <source>
        <dbReference type="EMBL" id="KAE9533372.1"/>
    </source>
</evidence>
<dbReference type="EMBL" id="VYZN01000035">
    <property type="protein sequence ID" value="KAE9533372.1"/>
    <property type="molecule type" value="Genomic_DNA"/>
</dbReference>
<dbReference type="SUPFAM" id="SSF50978">
    <property type="entry name" value="WD40 repeat-like"/>
    <property type="match status" value="1"/>
</dbReference>
<dbReference type="GO" id="GO:0060294">
    <property type="term" value="P:cilium movement involved in cell motility"/>
    <property type="evidence" value="ECO:0007669"/>
    <property type="project" value="TreeGrafter"/>
</dbReference>
<dbReference type="Proteomes" id="UP000475862">
    <property type="component" value="Unassembled WGS sequence"/>
</dbReference>
<keyword evidence="8" id="KW-1185">Reference proteome</keyword>
<comment type="subcellular location">
    <subcellularLocation>
        <location evidence="1">Cytoplasm</location>
    </subcellularLocation>
</comment>
<evidence type="ECO:0000256" key="1">
    <source>
        <dbReference type="ARBA" id="ARBA00004496"/>
    </source>
</evidence>
<dbReference type="InterPro" id="IPR001680">
    <property type="entry name" value="WD40_rpt"/>
</dbReference>
<proteinExistence type="predicted"/>
<dbReference type="PROSITE" id="PS50082">
    <property type="entry name" value="WD_REPEATS_2"/>
    <property type="match status" value="1"/>
</dbReference>
<keyword evidence="4" id="KW-0677">Repeat</keyword>
<dbReference type="PANTHER" id="PTHR12442">
    <property type="entry name" value="DYNEIN INTERMEDIATE CHAIN"/>
    <property type="match status" value="1"/>
</dbReference>
<protein>
    <recommendedName>
        <fullName evidence="9">WD repeat-containing protein 63</fullName>
    </recommendedName>
</protein>
<dbReference type="OrthoDB" id="6592532at2759"/>
<dbReference type="InterPro" id="IPR036322">
    <property type="entry name" value="WD40_repeat_dom_sf"/>
</dbReference>
<gene>
    <name evidence="7" type="ORF">AGLY_009275</name>
</gene>
<dbReference type="InterPro" id="IPR050687">
    <property type="entry name" value="Dynein_IC"/>
</dbReference>
<dbReference type="GO" id="GO:0045503">
    <property type="term" value="F:dynein light chain binding"/>
    <property type="evidence" value="ECO:0007669"/>
    <property type="project" value="TreeGrafter"/>
</dbReference>
<keyword evidence="3 5" id="KW-0853">WD repeat</keyword>
<evidence type="ECO:0000256" key="6">
    <source>
        <dbReference type="SAM" id="MobiDB-lite"/>
    </source>
</evidence>
<evidence type="ECO:0000256" key="3">
    <source>
        <dbReference type="ARBA" id="ARBA00022574"/>
    </source>
</evidence>
<organism evidence="7 8">
    <name type="scientific">Aphis glycines</name>
    <name type="common">Soybean aphid</name>
    <dbReference type="NCBI Taxonomy" id="307491"/>
    <lineage>
        <taxon>Eukaryota</taxon>
        <taxon>Metazoa</taxon>
        <taxon>Ecdysozoa</taxon>
        <taxon>Arthropoda</taxon>
        <taxon>Hexapoda</taxon>
        <taxon>Insecta</taxon>
        <taxon>Pterygota</taxon>
        <taxon>Neoptera</taxon>
        <taxon>Paraneoptera</taxon>
        <taxon>Hemiptera</taxon>
        <taxon>Sternorrhyncha</taxon>
        <taxon>Aphidomorpha</taxon>
        <taxon>Aphidoidea</taxon>
        <taxon>Aphididae</taxon>
        <taxon>Aphidini</taxon>
        <taxon>Aphis</taxon>
        <taxon>Aphis</taxon>
    </lineage>
</organism>
<name>A0A6G0TJI4_APHGL</name>
<accession>A0A6G0TJI4</accession>
<feature type="repeat" description="WD" evidence="5">
    <location>
        <begin position="779"/>
        <end position="794"/>
    </location>
</feature>
<dbReference type="GO" id="GO:0036156">
    <property type="term" value="C:inner dynein arm"/>
    <property type="evidence" value="ECO:0007669"/>
    <property type="project" value="TreeGrafter"/>
</dbReference>
<dbReference type="GO" id="GO:0045504">
    <property type="term" value="F:dynein heavy chain binding"/>
    <property type="evidence" value="ECO:0007669"/>
    <property type="project" value="TreeGrafter"/>
</dbReference>
<dbReference type="GO" id="GO:0036159">
    <property type="term" value="P:inner dynein arm assembly"/>
    <property type="evidence" value="ECO:0007669"/>
    <property type="project" value="TreeGrafter"/>
</dbReference>
<evidence type="ECO:0000256" key="5">
    <source>
        <dbReference type="PROSITE-ProRule" id="PRU00221"/>
    </source>
</evidence>
<dbReference type="PANTHER" id="PTHR12442:SF5">
    <property type="entry name" value="DYNEIN AXONEMAL INTERMEDIATE CHAIN 3"/>
    <property type="match status" value="1"/>
</dbReference>